<feature type="binding site" evidence="12 15">
    <location>
        <position position="49"/>
    </location>
    <ligand>
        <name>pyruvate</name>
        <dbReference type="ChEBI" id="CHEBI:15361"/>
    </ligand>
</feature>
<comment type="subunit">
    <text evidence="12">Homotetramer; dimer of dimers.</text>
</comment>
<keyword evidence="9 12" id="KW-0456">Lyase</keyword>
<evidence type="ECO:0000256" key="13">
    <source>
        <dbReference type="PIRNR" id="PIRNR001365"/>
    </source>
</evidence>
<dbReference type="NCBIfam" id="TIGR00674">
    <property type="entry name" value="dapA"/>
    <property type="match status" value="1"/>
</dbReference>
<dbReference type="GO" id="GO:0009089">
    <property type="term" value="P:lysine biosynthetic process via diaminopimelate"/>
    <property type="evidence" value="ECO:0007669"/>
    <property type="project" value="UniProtKB-UniRule"/>
</dbReference>
<feature type="site" description="Part of a proton relay during catalysis" evidence="12">
    <location>
        <position position="111"/>
    </location>
</feature>
<evidence type="ECO:0000256" key="5">
    <source>
        <dbReference type="ARBA" id="ARBA00022490"/>
    </source>
</evidence>
<comment type="similarity">
    <text evidence="3 12 13">Belongs to the DapA family.</text>
</comment>
<name>A0A9D2S1V6_9FIRM</name>
<evidence type="ECO:0000256" key="7">
    <source>
        <dbReference type="ARBA" id="ARBA00022915"/>
    </source>
</evidence>
<dbReference type="InterPro" id="IPR002220">
    <property type="entry name" value="DapA-like"/>
</dbReference>
<evidence type="ECO:0000256" key="3">
    <source>
        <dbReference type="ARBA" id="ARBA00007592"/>
    </source>
</evidence>
<keyword evidence="10 12" id="KW-0704">Schiff base</keyword>
<comment type="catalytic activity">
    <reaction evidence="11 12">
        <text>L-aspartate 4-semialdehyde + pyruvate = (2S,4S)-4-hydroxy-2,3,4,5-tetrahydrodipicolinate + H2O + H(+)</text>
        <dbReference type="Rhea" id="RHEA:34171"/>
        <dbReference type="ChEBI" id="CHEBI:15361"/>
        <dbReference type="ChEBI" id="CHEBI:15377"/>
        <dbReference type="ChEBI" id="CHEBI:15378"/>
        <dbReference type="ChEBI" id="CHEBI:67139"/>
        <dbReference type="ChEBI" id="CHEBI:537519"/>
        <dbReference type="EC" id="4.3.3.7"/>
    </reaction>
</comment>
<feature type="binding site" evidence="12 15">
    <location>
        <position position="207"/>
    </location>
    <ligand>
        <name>pyruvate</name>
        <dbReference type="ChEBI" id="CHEBI:15361"/>
    </ligand>
</feature>
<dbReference type="Gene3D" id="3.20.20.70">
    <property type="entry name" value="Aldolase class I"/>
    <property type="match status" value="1"/>
</dbReference>
<accession>A0A9D2S1V6</accession>
<keyword evidence="5 12" id="KW-0963">Cytoplasm</keyword>
<comment type="caution">
    <text evidence="16">The sequence shown here is derived from an EMBL/GenBank/DDBJ whole genome shotgun (WGS) entry which is preliminary data.</text>
</comment>
<feature type="active site" description="Schiff-base intermediate with substrate" evidence="12 14">
    <location>
        <position position="165"/>
    </location>
</feature>
<gene>
    <name evidence="12 16" type="primary">dapA</name>
    <name evidence="16" type="ORF">H9943_04480</name>
</gene>
<reference evidence="16" key="1">
    <citation type="journal article" date="2021" name="PeerJ">
        <title>Extensive microbial diversity within the chicken gut microbiome revealed by metagenomics and culture.</title>
        <authorList>
            <person name="Gilroy R."/>
            <person name="Ravi A."/>
            <person name="Getino M."/>
            <person name="Pursley I."/>
            <person name="Horton D.L."/>
            <person name="Alikhan N.F."/>
            <person name="Baker D."/>
            <person name="Gharbi K."/>
            <person name="Hall N."/>
            <person name="Watson M."/>
            <person name="Adriaenssens E.M."/>
            <person name="Foster-Nyarko E."/>
            <person name="Jarju S."/>
            <person name="Secka A."/>
            <person name="Antonio M."/>
            <person name="Oren A."/>
            <person name="Chaudhuri R.R."/>
            <person name="La Ragione R."/>
            <person name="Hildebrand F."/>
            <person name="Pallen M.J."/>
        </authorList>
    </citation>
    <scope>NUCLEOTIDE SEQUENCE</scope>
    <source>
        <strain evidence="16">ChiBcec8-14828</strain>
    </source>
</reference>
<dbReference type="GO" id="GO:0005829">
    <property type="term" value="C:cytosol"/>
    <property type="evidence" value="ECO:0007669"/>
    <property type="project" value="TreeGrafter"/>
</dbReference>
<organism evidence="16 17">
    <name type="scientific">Candidatus Ruthenibacterium avium</name>
    <dbReference type="NCBI Taxonomy" id="2838751"/>
    <lineage>
        <taxon>Bacteria</taxon>
        <taxon>Bacillati</taxon>
        <taxon>Bacillota</taxon>
        <taxon>Clostridia</taxon>
        <taxon>Eubacteriales</taxon>
        <taxon>Oscillospiraceae</taxon>
        <taxon>Ruthenibacterium</taxon>
    </lineage>
</organism>
<comment type="function">
    <text evidence="1 12">Catalyzes the condensation of (S)-aspartate-beta-semialdehyde [(S)-ASA] and pyruvate to 4-hydroxy-tetrahydrodipicolinate (HTPA).</text>
</comment>
<dbReference type="EC" id="4.3.3.7" evidence="4 12"/>
<dbReference type="SUPFAM" id="SSF51569">
    <property type="entry name" value="Aldolase"/>
    <property type="match status" value="1"/>
</dbReference>
<evidence type="ECO:0000256" key="8">
    <source>
        <dbReference type="ARBA" id="ARBA00023154"/>
    </source>
</evidence>
<dbReference type="PANTHER" id="PTHR12128">
    <property type="entry name" value="DIHYDRODIPICOLINATE SYNTHASE"/>
    <property type="match status" value="1"/>
</dbReference>
<dbReference type="HAMAP" id="MF_00418">
    <property type="entry name" value="DapA"/>
    <property type="match status" value="1"/>
</dbReference>
<feature type="active site" description="Proton donor/acceptor" evidence="12 14">
    <location>
        <position position="137"/>
    </location>
</feature>
<dbReference type="InterPro" id="IPR020624">
    <property type="entry name" value="Schiff_base-form_aldolases_CS"/>
</dbReference>
<dbReference type="AlphaFoldDB" id="A0A9D2S1V6"/>
<comment type="pathway">
    <text evidence="2 12">Amino-acid biosynthesis; L-lysine biosynthesis via DAP pathway; (S)-tetrahydrodipicolinate from L-aspartate: step 3/4.</text>
</comment>
<dbReference type="Pfam" id="PF00701">
    <property type="entry name" value="DHDPS"/>
    <property type="match status" value="1"/>
</dbReference>
<dbReference type="Proteomes" id="UP000824209">
    <property type="component" value="Unassembled WGS sequence"/>
</dbReference>
<evidence type="ECO:0000313" key="16">
    <source>
        <dbReference type="EMBL" id="HJB39635.1"/>
    </source>
</evidence>
<keyword evidence="7 12" id="KW-0220">Diaminopimelate biosynthesis</keyword>
<evidence type="ECO:0000256" key="2">
    <source>
        <dbReference type="ARBA" id="ARBA00005120"/>
    </source>
</evidence>
<dbReference type="GO" id="GO:0019877">
    <property type="term" value="P:diaminopimelate biosynthetic process"/>
    <property type="evidence" value="ECO:0007669"/>
    <property type="project" value="UniProtKB-UniRule"/>
</dbReference>
<dbReference type="InterPro" id="IPR005263">
    <property type="entry name" value="DapA"/>
</dbReference>
<keyword evidence="6 12" id="KW-0028">Amino-acid biosynthesis</keyword>
<evidence type="ECO:0000256" key="12">
    <source>
        <dbReference type="HAMAP-Rule" id="MF_00418"/>
    </source>
</evidence>
<dbReference type="PANTHER" id="PTHR12128:SF66">
    <property type="entry name" value="4-HYDROXY-2-OXOGLUTARATE ALDOLASE, MITOCHONDRIAL"/>
    <property type="match status" value="1"/>
</dbReference>
<sequence length="297" mass="31814">MKPVLFTGSAVALITPMHQDGSIHFSALKSLLERQITQETDAIVVCGTTGEASTLTVREHLKVIQTAVDIVSGRVPVLAGTGSNDTSHAIEMSKRAAALGADGLLLVTPYYNKTNAAGLERHFFAIADAAQIPCIVYNVPSRTGMSIHPETYAKLAQHPYIVGAKEASGNFSDIAHTAYLCGDSFTLYCGNDEQILPMMSLGAKGVISVLANIVPRQVHRLCRAFFDGNLTLSRQLQLKYLPLIQALFCDVSPMPVKAALNMMHLSAGPCRLPLGGISDKEKQRVAQALNNLSLLSA</sequence>
<reference evidence="16" key="2">
    <citation type="submission" date="2021-04" db="EMBL/GenBank/DDBJ databases">
        <authorList>
            <person name="Gilroy R."/>
        </authorList>
    </citation>
    <scope>NUCLEOTIDE SEQUENCE</scope>
    <source>
        <strain evidence="16">ChiBcec8-14828</strain>
    </source>
</reference>
<dbReference type="SMART" id="SM01130">
    <property type="entry name" value="DHDPS"/>
    <property type="match status" value="1"/>
</dbReference>
<protein>
    <recommendedName>
        <fullName evidence="4 12">4-hydroxy-tetrahydrodipicolinate synthase</fullName>
        <shortName evidence="12">HTPA synthase</shortName>
        <ecNumber evidence="4 12">4.3.3.7</ecNumber>
    </recommendedName>
</protein>
<keyword evidence="8 12" id="KW-0457">Lysine biosynthesis</keyword>
<dbReference type="PRINTS" id="PR00146">
    <property type="entry name" value="DHPICSNTHASE"/>
</dbReference>
<dbReference type="GO" id="GO:0008840">
    <property type="term" value="F:4-hydroxy-tetrahydrodipicolinate synthase activity"/>
    <property type="evidence" value="ECO:0007669"/>
    <property type="project" value="UniProtKB-UniRule"/>
</dbReference>
<proteinExistence type="inferred from homology"/>
<comment type="subcellular location">
    <subcellularLocation>
        <location evidence="12">Cytoplasm</location>
    </subcellularLocation>
</comment>
<evidence type="ECO:0000256" key="6">
    <source>
        <dbReference type="ARBA" id="ARBA00022605"/>
    </source>
</evidence>
<evidence type="ECO:0000256" key="10">
    <source>
        <dbReference type="ARBA" id="ARBA00023270"/>
    </source>
</evidence>
<dbReference type="InterPro" id="IPR013785">
    <property type="entry name" value="Aldolase_TIM"/>
</dbReference>
<feature type="site" description="Part of a proton relay during catalysis" evidence="12">
    <location>
        <position position="48"/>
    </location>
</feature>
<dbReference type="CDD" id="cd00950">
    <property type="entry name" value="DHDPS"/>
    <property type="match status" value="1"/>
</dbReference>
<dbReference type="PROSITE" id="PS00665">
    <property type="entry name" value="DHDPS_1"/>
    <property type="match status" value="1"/>
</dbReference>
<evidence type="ECO:0000256" key="9">
    <source>
        <dbReference type="ARBA" id="ARBA00023239"/>
    </source>
</evidence>
<evidence type="ECO:0000313" key="17">
    <source>
        <dbReference type="Proteomes" id="UP000824209"/>
    </source>
</evidence>
<comment type="caution">
    <text evidence="12">Was originally thought to be a dihydrodipicolinate synthase (DHDPS), catalyzing the condensation of (S)-aspartate-beta-semialdehyde [(S)-ASA] and pyruvate to dihydrodipicolinate (DHDP). However, it was shown in E.coli that the product of the enzymatic reaction is not dihydrodipicolinate but in fact (4S)-4-hydroxy-2,3,4,5-tetrahydro-(2S)-dipicolinic acid (HTPA), and that the consecutive dehydration reaction leading to DHDP is not spontaneous but catalyzed by DapB.</text>
</comment>
<evidence type="ECO:0000256" key="1">
    <source>
        <dbReference type="ARBA" id="ARBA00003294"/>
    </source>
</evidence>
<dbReference type="EMBL" id="DWYA01000046">
    <property type="protein sequence ID" value="HJB39635.1"/>
    <property type="molecule type" value="Genomic_DNA"/>
</dbReference>
<evidence type="ECO:0000256" key="14">
    <source>
        <dbReference type="PIRSR" id="PIRSR001365-1"/>
    </source>
</evidence>
<dbReference type="PIRSF" id="PIRSF001365">
    <property type="entry name" value="DHDPS"/>
    <property type="match status" value="1"/>
</dbReference>
<evidence type="ECO:0000256" key="11">
    <source>
        <dbReference type="ARBA" id="ARBA00047836"/>
    </source>
</evidence>
<evidence type="ECO:0000256" key="15">
    <source>
        <dbReference type="PIRSR" id="PIRSR001365-2"/>
    </source>
</evidence>
<evidence type="ECO:0000256" key="4">
    <source>
        <dbReference type="ARBA" id="ARBA00012086"/>
    </source>
</evidence>